<name>A0A8S3Z6G6_9EUPU</name>
<dbReference type="PANTHER" id="PTHR24253">
    <property type="entry name" value="TRANSMEMBRANE PROTEASE SERINE"/>
    <property type="match status" value="1"/>
</dbReference>
<dbReference type="PRINTS" id="PR00722">
    <property type="entry name" value="CHYMOTRYPSIN"/>
</dbReference>
<dbReference type="GO" id="GO:0006508">
    <property type="term" value="P:proteolysis"/>
    <property type="evidence" value="ECO:0007669"/>
    <property type="project" value="InterPro"/>
</dbReference>
<evidence type="ECO:0000313" key="3">
    <source>
        <dbReference type="EMBL" id="CAG5124769.1"/>
    </source>
</evidence>
<dbReference type="Pfam" id="PF00089">
    <property type="entry name" value="Trypsin"/>
    <property type="match status" value="1"/>
</dbReference>
<evidence type="ECO:0000313" key="4">
    <source>
        <dbReference type="Proteomes" id="UP000678393"/>
    </source>
</evidence>
<dbReference type="Proteomes" id="UP000678393">
    <property type="component" value="Unassembled WGS sequence"/>
</dbReference>
<gene>
    <name evidence="3" type="ORF">CUNI_LOCUS10327</name>
</gene>
<dbReference type="EMBL" id="CAJHNH020001869">
    <property type="protein sequence ID" value="CAG5124769.1"/>
    <property type="molecule type" value="Genomic_DNA"/>
</dbReference>
<dbReference type="PANTHER" id="PTHR24253:SF153">
    <property type="entry name" value="SERINE PROTEASE HEPSIN"/>
    <property type="match status" value="1"/>
</dbReference>
<dbReference type="CDD" id="cd00190">
    <property type="entry name" value="Tryp_SPc"/>
    <property type="match status" value="1"/>
</dbReference>
<reference evidence="3" key="1">
    <citation type="submission" date="2021-04" db="EMBL/GenBank/DDBJ databases">
        <authorList>
            <consortium name="Molecular Ecology Group"/>
        </authorList>
    </citation>
    <scope>NUCLEOTIDE SEQUENCE</scope>
</reference>
<dbReference type="InterPro" id="IPR009003">
    <property type="entry name" value="Peptidase_S1_PA"/>
</dbReference>
<evidence type="ECO:0000259" key="2">
    <source>
        <dbReference type="PROSITE" id="PS50240"/>
    </source>
</evidence>
<dbReference type="InterPro" id="IPR001254">
    <property type="entry name" value="Trypsin_dom"/>
</dbReference>
<dbReference type="SMART" id="SM00020">
    <property type="entry name" value="Tryp_SPc"/>
    <property type="match status" value="1"/>
</dbReference>
<dbReference type="OrthoDB" id="9970815at2759"/>
<dbReference type="InterPro" id="IPR001314">
    <property type="entry name" value="Peptidase_S1A"/>
</dbReference>
<dbReference type="Gene3D" id="2.40.10.10">
    <property type="entry name" value="Trypsin-like serine proteases"/>
    <property type="match status" value="1"/>
</dbReference>
<keyword evidence="1" id="KW-1015">Disulfide bond</keyword>
<dbReference type="SUPFAM" id="SSF50494">
    <property type="entry name" value="Trypsin-like serine proteases"/>
    <property type="match status" value="1"/>
</dbReference>
<dbReference type="AlphaFoldDB" id="A0A8S3Z6G6"/>
<accession>A0A8S3Z6G6</accession>
<dbReference type="InterPro" id="IPR043504">
    <property type="entry name" value="Peptidase_S1_PA_chymotrypsin"/>
</dbReference>
<dbReference type="GO" id="GO:0004252">
    <property type="term" value="F:serine-type endopeptidase activity"/>
    <property type="evidence" value="ECO:0007669"/>
    <property type="project" value="InterPro"/>
</dbReference>
<proteinExistence type="predicted"/>
<sequence length="234" mass="25672">MNILFDGIPRCAGVIINKFWILTSAFCVFTGLDANYTAVVGVNSFNSEDTGQHTFRFKQTIFNGLYGGSIDYDLALVKVNGCGIKFNDYVQPICLPVEGENKAAGRLLKLFGWGYQTELLTQHPSELKTIVVRVMSLTRCATFCYPGLVTARNMCVRQDRGQGDACKGDYGGPVTFQSGETHILSGIVSASISGCTIPSEGIVLSNILSYKNWIVDVINNYSNDTEKVIPRRNI</sequence>
<dbReference type="PROSITE" id="PS50240">
    <property type="entry name" value="TRYPSIN_DOM"/>
    <property type="match status" value="1"/>
</dbReference>
<protein>
    <recommendedName>
        <fullName evidence="2">Peptidase S1 domain-containing protein</fullName>
    </recommendedName>
</protein>
<keyword evidence="4" id="KW-1185">Reference proteome</keyword>
<organism evidence="3 4">
    <name type="scientific">Candidula unifasciata</name>
    <dbReference type="NCBI Taxonomy" id="100452"/>
    <lineage>
        <taxon>Eukaryota</taxon>
        <taxon>Metazoa</taxon>
        <taxon>Spiralia</taxon>
        <taxon>Lophotrochozoa</taxon>
        <taxon>Mollusca</taxon>
        <taxon>Gastropoda</taxon>
        <taxon>Heterobranchia</taxon>
        <taxon>Euthyneura</taxon>
        <taxon>Panpulmonata</taxon>
        <taxon>Eupulmonata</taxon>
        <taxon>Stylommatophora</taxon>
        <taxon>Helicina</taxon>
        <taxon>Helicoidea</taxon>
        <taxon>Geomitridae</taxon>
        <taxon>Candidula</taxon>
    </lineage>
</organism>
<comment type="caution">
    <text evidence="3">The sequence shown here is derived from an EMBL/GenBank/DDBJ whole genome shotgun (WGS) entry which is preliminary data.</text>
</comment>
<evidence type="ECO:0000256" key="1">
    <source>
        <dbReference type="ARBA" id="ARBA00023157"/>
    </source>
</evidence>
<feature type="domain" description="Peptidase S1" evidence="2">
    <location>
        <begin position="1"/>
        <end position="219"/>
    </location>
</feature>